<protein>
    <recommendedName>
        <fullName evidence="3">Pathogenicity locus</fullName>
    </recommendedName>
</protein>
<dbReference type="InParanoid" id="B3RWQ0"/>
<evidence type="ECO:0000313" key="2">
    <source>
        <dbReference type="Proteomes" id="UP000009022"/>
    </source>
</evidence>
<dbReference type="KEGG" id="tad:TRIADDRAFT_56835"/>
<reference evidence="1 2" key="1">
    <citation type="journal article" date="2008" name="Nature">
        <title>The Trichoplax genome and the nature of placozoans.</title>
        <authorList>
            <person name="Srivastava M."/>
            <person name="Begovic E."/>
            <person name="Chapman J."/>
            <person name="Putnam N.H."/>
            <person name="Hellsten U."/>
            <person name="Kawashima T."/>
            <person name="Kuo A."/>
            <person name="Mitros T."/>
            <person name="Salamov A."/>
            <person name="Carpenter M.L."/>
            <person name="Signorovitch A.Y."/>
            <person name="Moreno M.A."/>
            <person name="Kamm K."/>
            <person name="Grimwood J."/>
            <person name="Schmutz J."/>
            <person name="Shapiro H."/>
            <person name="Grigoriev I.V."/>
            <person name="Buss L.W."/>
            <person name="Schierwater B."/>
            <person name="Dellaporta S.L."/>
            <person name="Rokhsar D.S."/>
        </authorList>
    </citation>
    <scope>NUCLEOTIDE SEQUENCE [LARGE SCALE GENOMIC DNA]</scope>
    <source>
        <strain evidence="1 2">Grell-BS-1999</strain>
    </source>
</reference>
<evidence type="ECO:0008006" key="3">
    <source>
        <dbReference type="Google" id="ProtNLM"/>
    </source>
</evidence>
<name>B3RWQ0_TRIAD</name>
<dbReference type="AlphaFoldDB" id="B3RWQ0"/>
<dbReference type="HOGENOM" id="CLU_1733835_0_0_1"/>
<dbReference type="GeneID" id="6753838"/>
<dbReference type="InterPro" id="IPR021725">
    <property type="entry name" value="Cdd1"/>
</dbReference>
<dbReference type="OrthoDB" id="10519068at2759"/>
<dbReference type="EMBL" id="DS985245">
    <property type="protein sequence ID" value="EDV24735.1"/>
    <property type="molecule type" value="Genomic_DNA"/>
</dbReference>
<gene>
    <name evidence="1" type="ORF">TRIADDRAFT_56835</name>
</gene>
<dbReference type="Pfam" id="PF11731">
    <property type="entry name" value="Cdd1"/>
    <property type="match status" value="1"/>
</dbReference>
<dbReference type="CTD" id="6753838"/>
<accession>B3RWQ0</accession>
<organism evidence="1 2">
    <name type="scientific">Trichoplax adhaerens</name>
    <name type="common">Trichoplax reptans</name>
    <dbReference type="NCBI Taxonomy" id="10228"/>
    <lineage>
        <taxon>Eukaryota</taxon>
        <taxon>Metazoa</taxon>
        <taxon>Placozoa</taxon>
        <taxon>Uniplacotomia</taxon>
        <taxon>Trichoplacea</taxon>
        <taxon>Trichoplacidae</taxon>
        <taxon>Trichoplax</taxon>
    </lineage>
</organism>
<dbReference type="Proteomes" id="UP000009022">
    <property type="component" value="Unassembled WGS sequence"/>
</dbReference>
<evidence type="ECO:0000313" key="1">
    <source>
        <dbReference type="EMBL" id="EDV24735.1"/>
    </source>
</evidence>
<sequence length="151" mass="18005">MQRKRKKFNNIDEYTNMVIKEELTESDYHDDLTSSFKRAKRNGIKYIKKEDVIKEFTVIPSIGKSLAEDMYNLDINSIEELKMHHPDQMYAKLRAQAAAPMCRCVLYAFRCAVYYASIPIQYHDKQLLKWSSWSDKNVQKLNLNERFKHLF</sequence>
<proteinExistence type="predicted"/>
<dbReference type="RefSeq" id="XP_002112625.1">
    <property type="nucleotide sequence ID" value="XM_002112589.1"/>
</dbReference>
<dbReference type="Gene3D" id="1.10.150.20">
    <property type="entry name" value="5' to 3' exonuclease, C-terminal subdomain"/>
    <property type="match status" value="1"/>
</dbReference>
<keyword evidence="2" id="KW-1185">Reference proteome</keyword>